<keyword evidence="2" id="KW-0255">Endonuclease</keyword>
<feature type="domain" description="TNase-like" evidence="1">
    <location>
        <begin position="29"/>
        <end position="144"/>
    </location>
</feature>
<dbReference type="InterPro" id="IPR035437">
    <property type="entry name" value="SNase_OB-fold_sf"/>
</dbReference>
<gene>
    <name evidence="3" type="primary">exoI</name>
    <name evidence="2" type="ORF">CLV79_103265</name>
    <name evidence="3" type="ORF">LOS8367_00134</name>
</gene>
<dbReference type="PANTHER" id="PTHR12302">
    <property type="entry name" value="EBNA2 BINDING PROTEIN P100"/>
    <property type="match status" value="1"/>
</dbReference>
<evidence type="ECO:0000313" key="2">
    <source>
        <dbReference type="EMBL" id="PSK87216.1"/>
    </source>
</evidence>
<reference evidence="3 4" key="1">
    <citation type="submission" date="2017-03" db="EMBL/GenBank/DDBJ databases">
        <authorList>
            <person name="Afonso C.L."/>
            <person name="Miller P.J."/>
            <person name="Scott M.A."/>
            <person name="Spackman E."/>
            <person name="Goraichik I."/>
            <person name="Dimitrov K.M."/>
            <person name="Suarez D.L."/>
            <person name="Swayne D.E."/>
        </authorList>
    </citation>
    <scope>NUCLEOTIDE SEQUENCE [LARGE SCALE GENOMIC DNA]</scope>
    <source>
        <strain evidence="3 4">CECT 8367</strain>
    </source>
</reference>
<dbReference type="SUPFAM" id="SSF50199">
    <property type="entry name" value="Staphylococcal nuclease"/>
    <property type="match status" value="1"/>
</dbReference>
<name>A0A1X6Y9U0_9RHOB</name>
<dbReference type="GO" id="GO:0004519">
    <property type="term" value="F:endonuclease activity"/>
    <property type="evidence" value="ECO:0007669"/>
    <property type="project" value="UniProtKB-KW"/>
</dbReference>
<organism evidence="3 4">
    <name type="scientific">Limimaricola soesokkakensis</name>
    <dbReference type="NCBI Taxonomy" id="1343159"/>
    <lineage>
        <taxon>Bacteria</taxon>
        <taxon>Pseudomonadati</taxon>
        <taxon>Pseudomonadota</taxon>
        <taxon>Alphaproteobacteria</taxon>
        <taxon>Rhodobacterales</taxon>
        <taxon>Paracoccaceae</taxon>
        <taxon>Limimaricola</taxon>
    </lineage>
</organism>
<dbReference type="SMART" id="SM00318">
    <property type="entry name" value="SNc"/>
    <property type="match status" value="1"/>
</dbReference>
<dbReference type="Proteomes" id="UP000193495">
    <property type="component" value="Unassembled WGS sequence"/>
</dbReference>
<evidence type="ECO:0000259" key="1">
    <source>
        <dbReference type="PROSITE" id="PS50830"/>
    </source>
</evidence>
<dbReference type="PROSITE" id="PS50830">
    <property type="entry name" value="TNASE_3"/>
    <property type="match status" value="1"/>
</dbReference>
<reference evidence="2 5" key="2">
    <citation type="submission" date="2018-03" db="EMBL/GenBank/DDBJ databases">
        <title>Genomic Encyclopedia of Archaeal and Bacterial Type Strains, Phase II (KMG-II): from individual species to whole genera.</title>
        <authorList>
            <person name="Goeker M."/>
        </authorList>
    </citation>
    <scope>NUCLEOTIDE SEQUENCE [LARGE SCALE GENOMIC DNA]</scope>
    <source>
        <strain evidence="2 5">DSM 29956</strain>
    </source>
</reference>
<dbReference type="Proteomes" id="UP000240624">
    <property type="component" value="Unassembled WGS sequence"/>
</dbReference>
<keyword evidence="5" id="KW-1185">Reference proteome</keyword>
<evidence type="ECO:0000313" key="4">
    <source>
        <dbReference type="Proteomes" id="UP000193495"/>
    </source>
</evidence>
<dbReference type="Pfam" id="PF00565">
    <property type="entry name" value="SNase"/>
    <property type="match status" value="1"/>
</dbReference>
<evidence type="ECO:0000313" key="3">
    <source>
        <dbReference type="EMBL" id="SLN14251.1"/>
    </source>
</evidence>
<dbReference type="EMBL" id="FWFY01000001">
    <property type="protein sequence ID" value="SLN14251.1"/>
    <property type="molecule type" value="Genomic_DNA"/>
</dbReference>
<protein>
    <submittedName>
        <fullName evidence="2">Endonuclease YncB(Thermonuclease family)</fullName>
    </submittedName>
    <submittedName>
        <fullName evidence="3">Succinoglycan biosynthesis protein ExoI</fullName>
    </submittedName>
</protein>
<dbReference type="RefSeq" id="WP_085894517.1">
    <property type="nucleotide sequence ID" value="NZ_FWFY01000001.1"/>
</dbReference>
<proteinExistence type="predicted"/>
<dbReference type="EMBL" id="PYGB01000003">
    <property type="protein sequence ID" value="PSK87216.1"/>
    <property type="molecule type" value="Genomic_DNA"/>
</dbReference>
<dbReference type="Gene3D" id="2.40.50.90">
    <property type="match status" value="1"/>
</dbReference>
<dbReference type="InterPro" id="IPR016071">
    <property type="entry name" value="Staphylococal_nuclease_OB-fold"/>
</dbReference>
<dbReference type="AlphaFoldDB" id="A0A1X6Y9U0"/>
<keyword evidence="2" id="KW-0540">Nuclease</keyword>
<sequence>MACFAILALLGLCSIEPAPSTGPAGRVAVIDGDTIDVGDARVRLHGVDAPENAQSCGTGTGAQWACGDWVTQEASLRFAGREAVCETVDIDRYERIVARCVVDGADIGETLVSEGLALAYVEYSDAYVQSEAAARQAGRGIWRGEVEAPWDWRRAKREGQAASVPAQERVEAGGCAIKGNVSSRGRIYHMPGDPLYGRTRIDTSAGERWFCDESEARRAGWRPAGS</sequence>
<keyword evidence="2" id="KW-0378">Hydrolase</keyword>
<accession>A0A1X6Y9U0</accession>
<dbReference type="PANTHER" id="PTHR12302:SF26">
    <property type="entry name" value="BLR1266 PROTEIN"/>
    <property type="match status" value="1"/>
</dbReference>
<evidence type="ECO:0000313" key="5">
    <source>
        <dbReference type="Proteomes" id="UP000240624"/>
    </source>
</evidence>
<dbReference type="OrthoDB" id="9805504at2"/>